<dbReference type="GO" id="GO:0031683">
    <property type="term" value="F:G-protein beta/gamma-subunit complex binding"/>
    <property type="evidence" value="ECO:0000318"/>
    <property type="project" value="GO_Central"/>
</dbReference>
<dbReference type="PRINTS" id="PR01241">
    <property type="entry name" value="GPROTEINAFNG"/>
</dbReference>
<reference evidence="9 11" key="1">
    <citation type="journal article" date="2011" name="Science">
        <title>Comparative functional genomics of the fission yeasts.</title>
        <authorList>
            <person name="Rhind N."/>
            <person name="Chen Z."/>
            <person name="Yassour M."/>
            <person name="Thompson D.A."/>
            <person name="Haas B.J."/>
            <person name="Habib N."/>
            <person name="Wapinski I."/>
            <person name="Roy S."/>
            <person name="Lin M.F."/>
            <person name="Heiman D.I."/>
            <person name="Young S.K."/>
            <person name="Furuya K."/>
            <person name="Guo Y."/>
            <person name="Pidoux A."/>
            <person name="Chen H.M."/>
            <person name="Robbertse B."/>
            <person name="Goldberg J.M."/>
            <person name="Aoki K."/>
            <person name="Bayne E.H."/>
            <person name="Berlin A.M."/>
            <person name="Desjardins C.A."/>
            <person name="Dobbs E."/>
            <person name="Dukaj L."/>
            <person name="Fan L."/>
            <person name="FitzGerald M.G."/>
            <person name="French C."/>
            <person name="Gujja S."/>
            <person name="Hansen K."/>
            <person name="Keifenheim D."/>
            <person name="Levin J.Z."/>
            <person name="Mosher R.A."/>
            <person name="Mueller C.A."/>
            <person name="Pfiffner J."/>
            <person name="Priest M."/>
            <person name="Russ C."/>
            <person name="Smialowska A."/>
            <person name="Swoboda P."/>
            <person name="Sykes S.M."/>
            <person name="Vaughn M."/>
            <person name="Vengrova S."/>
            <person name="Yoder R."/>
            <person name="Zeng Q."/>
            <person name="Allshire R."/>
            <person name="Baulcombe D."/>
            <person name="Birren B.W."/>
            <person name="Brown W."/>
            <person name="Ekwall K."/>
            <person name="Kellis M."/>
            <person name="Leatherwood J."/>
            <person name="Levin H."/>
            <person name="Margalit H."/>
            <person name="Martienssen R."/>
            <person name="Nieduszynski C.A."/>
            <person name="Spatafora J.W."/>
            <person name="Friedman N."/>
            <person name="Dalgaard J.Z."/>
            <person name="Baumann P."/>
            <person name="Niki H."/>
            <person name="Regev A."/>
            <person name="Nusbaum C."/>
        </authorList>
    </citation>
    <scope>NUCLEOTIDE SEQUENCE [LARGE SCALE GENOMIC DNA]</scope>
    <source>
        <strain evidence="11">yFS275 / FY16936</strain>
    </source>
</reference>
<dbReference type="AlphaFoldDB" id="B6K1X0"/>
<dbReference type="GO" id="GO:0180040">
    <property type="term" value="P:negative regulation of pheromone response MAPK cascade"/>
    <property type="evidence" value="ECO:0007669"/>
    <property type="project" value="EnsemblFungi"/>
</dbReference>
<dbReference type="RefSeq" id="XP_002173444.1">
    <property type="nucleotide sequence ID" value="XM_002173408.1"/>
</dbReference>
<dbReference type="GeneID" id="7050207"/>
<dbReference type="eggNOG" id="KOG0082">
    <property type="taxonomic scope" value="Eukaryota"/>
</dbReference>
<dbReference type="InterPro" id="IPR027417">
    <property type="entry name" value="P-loop_NTPase"/>
</dbReference>
<keyword evidence="3 6" id="KW-0547">Nucleotide-binding</keyword>
<accession>B6K1X0</accession>
<feature type="binding site" evidence="7">
    <location>
        <position position="204"/>
    </location>
    <ligand>
        <name>Mg(2+)</name>
        <dbReference type="ChEBI" id="CHEBI:18420"/>
    </ligand>
</feature>
<dbReference type="Pfam" id="PF00503">
    <property type="entry name" value="G-alpha"/>
    <property type="match status" value="1"/>
</dbReference>
<dbReference type="GO" id="GO:0007186">
    <property type="term" value="P:G protein-coupled receptor signaling pathway"/>
    <property type="evidence" value="ECO:0007669"/>
    <property type="project" value="InterPro"/>
</dbReference>
<dbReference type="CDD" id="cd00066">
    <property type="entry name" value="G-alpha"/>
    <property type="match status" value="1"/>
</dbReference>
<dbReference type="VEuPathDB" id="FungiDB:SJAG_02233"/>
<dbReference type="SMART" id="SM00275">
    <property type="entry name" value="G_alpha"/>
    <property type="match status" value="1"/>
</dbReference>
<dbReference type="GO" id="GO:0031139">
    <property type="term" value="P:positive regulation of conjugation with cellular fusion"/>
    <property type="evidence" value="ECO:0007669"/>
    <property type="project" value="EnsemblFungi"/>
</dbReference>
<evidence type="ECO:0000256" key="3">
    <source>
        <dbReference type="ARBA" id="ARBA00022741"/>
    </source>
</evidence>
<dbReference type="EMBL" id="KE651166">
    <property type="protein sequence ID" value="EEB07151.1"/>
    <property type="molecule type" value="Genomic_DNA"/>
</dbReference>
<dbReference type="InterPro" id="IPR001019">
    <property type="entry name" value="Gprotein_alpha_su"/>
</dbReference>
<evidence type="ECO:0000256" key="7">
    <source>
        <dbReference type="PIRSR" id="PIRSR601019-2"/>
    </source>
</evidence>
<dbReference type="GO" id="GO:0090726">
    <property type="term" value="C:cortical dynamic polarity patch"/>
    <property type="evidence" value="ECO:0007669"/>
    <property type="project" value="EnsemblFungi"/>
</dbReference>
<dbReference type="GO" id="GO:0046872">
    <property type="term" value="F:metal ion binding"/>
    <property type="evidence" value="ECO:0007669"/>
    <property type="project" value="UniProtKB-KW"/>
</dbReference>
<dbReference type="PANTHER" id="PTHR10218">
    <property type="entry name" value="GTP-BINDING PROTEIN ALPHA SUBUNIT"/>
    <property type="match status" value="1"/>
</dbReference>
<dbReference type="OrthoDB" id="5817230at2759"/>
<dbReference type="Gene3D" id="3.40.50.300">
    <property type="entry name" value="P-loop containing nucleotide triphosphate hydrolases"/>
    <property type="match status" value="1"/>
</dbReference>
<feature type="binding site" evidence="6">
    <location>
        <begin position="292"/>
        <end position="295"/>
    </location>
    <ligand>
        <name>GTP</name>
        <dbReference type="ChEBI" id="CHEBI:37565"/>
    </ligand>
</feature>
<evidence type="ECO:0000256" key="6">
    <source>
        <dbReference type="PIRSR" id="PIRSR601019-1"/>
    </source>
</evidence>
<dbReference type="OMA" id="ANSHWFK"/>
<name>B6K1X0_SCHJY</name>
<dbReference type="PROSITE" id="PS51882">
    <property type="entry name" value="G_ALPHA"/>
    <property type="match status" value="1"/>
</dbReference>
<evidence type="ECO:0000313" key="10">
    <source>
        <dbReference type="JaponicusDB" id="SJAG_02233"/>
    </source>
</evidence>
<dbReference type="GO" id="GO:0005834">
    <property type="term" value="C:heterotrimeric G-protein complex"/>
    <property type="evidence" value="ECO:0000318"/>
    <property type="project" value="GO_Central"/>
</dbReference>
<keyword evidence="11" id="KW-1185">Reference proteome</keyword>
<dbReference type="GO" id="GO:0005525">
    <property type="term" value="F:GTP binding"/>
    <property type="evidence" value="ECO:0007669"/>
    <property type="project" value="UniProtKB-KW"/>
</dbReference>
<keyword evidence="2 7" id="KW-0479">Metal-binding</keyword>
<keyword evidence="4 6" id="KW-0342">GTP-binding</keyword>
<evidence type="ECO:0000256" key="1">
    <source>
        <dbReference type="ARBA" id="ARBA00007976"/>
    </source>
</evidence>
<dbReference type="SUPFAM" id="SSF47895">
    <property type="entry name" value="Transducin (alpha subunit), insertion domain"/>
    <property type="match status" value="1"/>
</dbReference>
<dbReference type="Proteomes" id="UP000001744">
    <property type="component" value="Unassembled WGS sequence"/>
</dbReference>
<evidence type="ECO:0000256" key="8">
    <source>
        <dbReference type="SAM" id="MobiDB-lite"/>
    </source>
</evidence>
<evidence type="ECO:0000256" key="4">
    <source>
        <dbReference type="ARBA" id="ARBA00023134"/>
    </source>
</evidence>
<dbReference type="InterPro" id="IPR002975">
    <property type="entry name" value="Fungi_Gprotein_alpha"/>
</dbReference>
<feature type="binding site" evidence="6">
    <location>
        <begin position="223"/>
        <end position="227"/>
    </location>
    <ligand>
        <name>GTP</name>
        <dbReference type="ChEBI" id="CHEBI:37565"/>
    </ligand>
</feature>
<dbReference type="GO" id="GO:0003924">
    <property type="term" value="F:GTPase activity"/>
    <property type="evidence" value="ECO:0000318"/>
    <property type="project" value="GO_Central"/>
</dbReference>
<evidence type="ECO:0000313" key="9">
    <source>
        <dbReference type="EMBL" id="EEB07151.1"/>
    </source>
</evidence>
<feature type="binding site" evidence="7">
    <location>
        <position position="71"/>
    </location>
    <ligand>
        <name>Mg(2+)</name>
        <dbReference type="ChEBI" id="CHEBI:18420"/>
    </ligand>
</feature>
<feature type="compositionally biased region" description="Low complexity" evidence="8">
    <location>
        <begin position="34"/>
        <end position="48"/>
    </location>
</feature>
<feature type="binding site" evidence="6">
    <location>
        <position position="363"/>
    </location>
    <ligand>
        <name>GTP</name>
        <dbReference type="ChEBI" id="CHEBI:37565"/>
    </ligand>
</feature>
<keyword evidence="7" id="KW-0460">Magnesium</keyword>
<evidence type="ECO:0000256" key="5">
    <source>
        <dbReference type="ARBA" id="ARBA00023224"/>
    </source>
</evidence>
<dbReference type="Gene3D" id="1.10.400.10">
    <property type="entry name" value="GI Alpha 1, domain 2-like"/>
    <property type="match status" value="1"/>
</dbReference>
<comment type="similarity">
    <text evidence="1">Belongs to the G-alpha family. G(q) subfamily.</text>
</comment>
<evidence type="ECO:0000256" key="2">
    <source>
        <dbReference type="ARBA" id="ARBA00022723"/>
    </source>
</evidence>
<keyword evidence="5" id="KW-0807">Transducer</keyword>
<dbReference type="GO" id="GO:0001664">
    <property type="term" value="F:G protein-coupled receptor binding"/>
    <property type="evidence" value="ECO:0000318"/>
    <property type="project" value="GO_Central"/>
</dbReference>
<dbReference type="SUPFAM" id="SSF52540">
    <property type="entry name" value="P-loop containing nucleoside triphosphate hydrolases"/>
    <property type="match status" value="1"/>
</dbReference>
<dbReference type="PANTHER" id="PTHR10218:SF242">
    <property type="entry name" value="GUANINE NUCLEOTIDE-BINDING PROTEIN ALPHA-1 SUBUNIT"/>
    <property type="match status" value="1"/>
</dbReference>
<dbReference type="HOGENOM" id="CLU_014184_6_0_1"/>
<feature type="binding site" evidence="6">
    <location>
        <begin position="198"/>
        <end position="204"/>
    </location>
    <ligand>
        <name>GTP</name>
        <dbReference type="ChEBI" id="CHEBI:37565"/>
    </ligand>
</feature>
<dbReference type="PRINTS" id="PR00318">
    <property type="entry name" value="GPROTEINA"/>
</dbReference>
<dbReference type="JaponicusDB" id="SJAG_02233">
    <property type="gene designation" value="gpa1"/>
</dbReference>
<organism evidence="9 11">
    <name type="scientific">Schizosaccharomyces japonicus (strain yFS275 / FY16936)</name>
    <name type="common">Fission yeast</name>
    <dbReference type="NCBI Taxonomy" id="402676"/>
    <lineage>
        <taxon>Eukaryota</taxon>
        <taxon>Fungi</taxon>
        <taxon>Dikarya</taxon>
        <taxon>Ascomycota</taxon>
        <taxon>Taphrinomycotina</taxon>
        <taxon>Schizosaccharomycetes</taxon>
        <taxon>Schizosaccharomycetales</taxon>
        <taxon>Schizosaccharomycetaceae</taxon>
        <taxon>Schizosaccharomyces</taxon>
    </lineage>
</organism>
<dbReference type="STRING" id="402676.B6K1X0"/>
<sequence length="390" mass="44151">MGCFSSKIDRSLDDGASAYKEKSRSPKSDSTLVGSSSKKNGKAAMNKGGRVEDVANEVKVLLLGAGDSGKSTIMKQMRLLYSPGFSQSARKQYKTPILENVLVSLRLLLASMEAHNLQLLRENEQYVPIVAQPTVLHPEEPVPESVAQAVRAICSDPNAVAALEFGTQFSLMDNFYYFRDHVERLFDPDYVPTDQDILHCRVKTTGITEESFVLNRYRYRFFDVGGQRSERRKWIHCFESVSALLFLVSLTGYDQCLVEDNTGNQMQEALLLWDSICNSNWFASSAMILFLNKLDLFERKIHISPIQPHFPDYQEYLSTPTFVQTQCPTADAGVRSAMYFFYLKFESLNRVASRSCYCHFITATDTSLLQRVMVSVQDTILSNNLESLMF</sequence>
<evidence type="ECO:0000313" key="11">
    <source>
        <dbReference type="Proteomes" id="UP000001744"/>
    </source>
</evidence>
<gene>
    <name evidence="10" type="primary">gpa1</name>
    <name evidence="9" type="ORF">SJAG_02233</name>
</gene>
<dbReference type="GO" id="GO:0005737">
    <property type="term" value="C:cytoplasm"/>
    <property type="evidence" value="ECO:0000318"/>
    <property type="project" value="GO_Central"/>
</dbReference>
<dbReference type="FunFam" id="3.40.50.300:FF:000051">
    <property type="entry name" value="Guanine nucleotide-binding protein subunit alpha"/>
    <property type="match status" value="1"/>
</dbReference>
<dbReference type="InterPro" id="IPR011025">
    <property type="entry name" value="GproteinA_insert"/>
</dbReference>
<feature type="region of interest" description="Disordered" evidence="8">
    <location>
        <begin position="14"/>
        <end position="49"/>
    </location>
</feature>
<protein>
    <submittedName>
        <fullName evidence="9">G-protein alpha subunit</fullName>
    </submittedName>
</protein>
<proteinExistence type="inferred from homology"/>
<feature type="compositionally biased region" description="Basic and acidic residues" evidence="8">
    <location>
        <begin position="14"/>
        <end position="27"/>
    </location>
</feature>